<organism evidence="2 3">
    <name type="scientific">Dactylellina haptotyla (strain CBS 200.50)</name>
    <name type="common">Nematode-trapping fungus</name>
    <name type="synonym">Monacrosporium haptotylum</name>
    <dbReference type="NCBI Taxonomy" id="1284197"/>
    <lineage>
        <taxon>Eukaryota</taxon>
        <taxon>Fungi</taxon>
        <taxon>Dikarya</taxon>
        <taxon>Ascomycota</taxon>
        <taxon>Pezizomycotina</taxon>
        <taxon>Orbiliomycetes</taxon>
        <taxon>Orbiliales</taxon>
        <taxon>Orbiliaceae</taxon>
        <taxon>Dactylellina</taxon>
    </lineage>
</organism>
<dbReference type="InterPro" id="IPR021838">
    <property type="entry name" value="DUF3431"/>
</dbReference>
<evidence type="ECO:0000313" key="3">
    <source>
        <dbReference type="Proteomes" id="UP000015100"/>
    </source>
</evidence>
<dbReference type="Pfam" id="PF11913">
    <property type="entry name" value="DUF3431"/>
    <property type="match status" value="1"/>
</dbReference>
<feature type="transmembrane region" description="Helical" evidence="1">
    <location>
        <begin position="12"/>
        <end position="30"/>
    </location>
</feature>
<dbReference type="EMBL" id="AQGS01001182">
    <property type="protein sequence ID" value="EPS35333.1"/>
    <property type="molecule type" value="Genomic_DNA"/>
</dbReference>
<sequence>MMRATSSLSIRGIAILSIFSISTFLLFLTYEHFTHTSIRDLISNAVLPSSSRQENGVTEGNWDLDIVISHYGEDLKKLRETLEKIQAVPSVRKLKRRVILYTKNKKLAKETKAITRNLNITTTIYLPNEGREGGTYLHHIINNYDTLAPHTLFLQANPHDLKRVLILLKDHFYEHTGALSLGPYGTCDCRNCKDPWSEVKWHRIGEIYTMSHESFCPPQDLLLAISGQMVASRENIRTTKLKTYEKIYDTLRYRIGMDPQPKWLSKEGIENPFLGHGLERSWMVLFDCIKPEIAKTCKLGKNLGRDSCQCINKKAGHNKGRIGW</sequence>
<keyword evidence="3" id="KW-1185">Reference proteome</keyword>
<evidence type="ECO:0000313" key="2">
    <source>
        <dbReference type="EMBL" id="EPS35333.1"/>
    </source>
</evidence>
<keyword evidence="1" id="KW-0812">Transmembrane</keyword>
<dbReference type="STRING" id="1284197.S8B8K9"/>
<keyword evidence="1" id="KW-1133">Transmembrane helix</keyword>
<reference evidence="3" key="2">
    <citation type="submission" date="2013-04" db="EMBL/GenBank/DDBJ databases">
        <title>Genomic mechanisms accounting for the adaptation to parasitism in nematode-trapping fungi.</title>
        <authorList>
            <person name="Ahren D.G."/>
        </authorList>
    </citation>
    <scope>NUCLEOTIDE SEQUENCE [LARGE SCALE GENOMIC DNA]</scope>
    <source>
        <strain evidence="3">CBS 200.50</strain>
    </source>
</reference>
<accession>S8B8K9</accession>
<gene>
    <name evidence="2" type="ORF">H072_11325</name>
</gene>
<dbReference type="Proteomes" id="UP000015100">
    <property type="component" value="Unassembled WGS sequence"/>
</dbReference>
<dbReference type="AlphaFoldDB" id="S8B8K9"/>
<proteinExistence type="predicted"/>
<dbReference type="PANTHER" id="PTHR37490:SF1">
    <property type="entry name" value="GLYCOSYLTRANSFERASE 2-LIKE DOMAIN-CONTAINING PROTEIN"/>
    <property type="match status" value="1"/>
</dbReference>
<comment type="caution">
    <text evidence="2">The sequence shown here is derived from an EMBL/GenBank/DDBJ whole genome shotgun (WGS) entry which is preliminary data.</text>
</comment>
<dbReference type="PANTHER" id="PTHR37490">
    <property type="entry name" value="EXPRESSED PROTEIN"/>
    <property type="match status" value="1"/>
</dbReference>
<dbReference type="HOGENOM" id="CLU_070890_0_0_1"/>
<dbReference type="OrthoDB" id="28755at2759"/>
<dbReference type="OMA" id="PRINDIY"/>
<evidence type="ECO:0000256" key="1">
    <source>
        <dbReference type="SAM" id="Phobius"/>
    </source>
</evidence>
<reference evidence="2 3" key="1">
    <citation type="journal article" date="2013" name="PLoS Genet.">
        <title>Genomic mechanisms accounting for the adaptation to parasitism in nematode-trapping fungi.</title>
        <authorList>
            <person name="Meerupati T."/>
            <person name="Andersson K.M."/>
            <person name="Friman E."/>
            <person name="Kumar D."/>
            <person name="Tunlid A."/>
            <person name="Ahren D."/>
        </authorList>
    </citation>
    <scope>NUCLEOTIDE SEQUENCE [LARGE SCALE GENOMIC DNA]</scope>
    <source>
        <strain evidence="2 3">CBS 200.50</strain>
    </source>
</reference>
<dbReference type="eggNOG" id="ENOG502SR9M">
    <property type="taxonomic scope" value="Eukaryota"/>
</dbReference>
<protein>
    <submittedName>
        <fullName evidence="2">Uncharacterized protein</fullName>
    </submittedName>
</protein>
<name>S8B8K9_DACHA</name>
<keyword evidence="1" id="KW-0472">Membrane</keyword>